<organism evidence="1 2">
    <name type="scientific">Portunus trituberculatus</name>
    <name type="common">Swimming crab</name>
    <name type="synonym">Neptunus trituberculatus</name>
    <dbReference type="NCBI Taxonomy" id="210409"/>
    <lineage>
        <taxon>Eukaryota</taxon>
        <taxon>Metazoa</taxon>
        <taxon>Ecdysozoa</taxon>
        <taxon>Arthropoda</taxon>
        <taxon>Crustacea</taxon>
        <taxon>Multicrustacea</taxon>
        <taxon>Malacostraca</taxon>
        <taxon>Eumalacostraca</taxon>
        <taxon>Eucarida</taxon>
        <taxon>Decapoda</taxon>
        <taxon>Pleocyemata</taxon>
        <taxon>Brachyura</taxon>
        <taxon>Eubrachyura</taxon>
        <taxon>Portunoidea</taxon>
        <taxon>Portunidae</taxon>
        <taxon>Portuninae</taxon>
        <taxon>Portunus</taxon>
    </lineage>
</organism>
<dbReference type="EMBL" id="VSRR010008273">
    <property type="protein sequence ID" value="MPC48421.1"/>
    <property type="molecule type" value="Genomic_DNA"/>
</dbReference>
<gene>
    <name evidence="1" type="ORF">E2C01_042193</name>
</gene>
<dbReference type="AlphaFoldDB" id="A0A5B7FLU2"/>
<reference evidence="1 2" key="1">
    <citation type="submission" date="2019-05" db="EMBL/GenBank/DDBJ databases">
        <title>Another draft genome of Portunus trituberculatus and its Hox gene families provides insights of decapod evolution.</title>
        <authorList>
            <person name="Jeong J.-H."/>
            <person name="Song I."/>
            <person name="Kim S."/>
            <person name="Choi T."/>
            <person name="Kim D."/>
            <person name="Ryu S."/>
            <person name="Kim W."/>
        </authorList>
    </citation>
    <scope>NUCLEOTIDE SEQUENCE [LARGE SCALE GENOMIC DNA]</scope>
    <source>
        <tissue evidence="1">Muscle</tissue>
    </source>
</reference>
<proteinExistence type="predicted"/>
<dbReference type="Proteomes" id="UP000324222">
    <property type="component" value="Unassembled WGS sequence"/>
</dbReference>
<sequence length="66" mass="7280">METYKHIQTLPATCNQWGHTTTQDVEVGICRTAPTPGDRLLSRMMMVVSAIRLPCLVASLSSPHVE</sequence>
<accession>A0A5B7FLU2</accession>
<keyword evidence="2" id="KW-1185">Reference proteome</keyword>
<name>A0A5B7FLU2_PORTR</name>
<evidence type="ECO:0000313" key="1">
    <source>
        <dbReference type="EMBL" id="MPC48421.1"/>
    </source>
</evidence>
<evidence type="ECO:0000313" key="2">
    <source>
        <dbReference type="Proteomes" id="UP000324222"/>
    </source>
</evidence>
<protein>
    <submittedName>
        <fullName evidence="1">Uncharacterized protein</fullName>
    </submittedName>
</protein>
<comment type="caution">
    <text evidence="1">The sequence shown here is derived from an EMBL/GenBank/DDBJ whole genome shotgun (WGS) entry which is preliminary data.</text>
</comment>